<keyword evidence="1" id="KW-1277">Toxin-antitoxin system</keyword>
<dbReference type="Pfam" id="PF05016">
    <property type="entry name" value="ParE_toxin"/>
    <property type="match status" value="1"/>
</dbReference>
<accession>A0A1F5X296</accession>
<dbReference type="InterPro" id="IPR007712">
    <property type="entry name" value="RelE/ParE_toxin"/>
</dbReference>
<dbReference type="Proteomes" id="UP000178046">
    <property type="component" value="Unassembled WGS sequence"/>
</dbReference>
<comment type="caution">
    <text evidence="2">The sequence shown here is derived from an EMBL/GenBank/DDBJ whole genome shotgun (WGS) entry which is preliminary data.</text>
</comment>
<evidence type="ECO:0000313" key="2">
    <source>
        <dbReference type="EMBL" id="OGF82012.1"/>
    </source>
</evidence>
<evidence type="ECO:0000313" key="3">
    <source>
        <dbReference type="Proteomes" id="UP000178046"/>
    </source>
</evidence>
<evidence type="ECO:0000256" key="1">
    <source>
        <dbReference type="ARBA" id="ARBA00022649"/>
    </source>
</evidence>
<dbReference type="SUPFAM" id="SSF143011">
    <property type="entry name" value="RelE-like"/>
    <property type="match status" value="1"/>
</dbReference>
<organism evidence="2 3">
    <name type="scientific">Candidatus Giovannonibacteria bacterium RIFCSPLOWO2_01_FULL_44_16</name>
    <dbReference type="NCBI Taxonomy" id="1798348"/>
    <lineage>
        <taxon>Bacteria</taxon>
        <taxon>Candidatus Giovannoniibacteriota</taxon>
    </lineage>
</organism>
<protein>
    <recommendedName>
        <fullName evidence="4">Plasmid stabilization protein</fullName>
    </recommendedName>
</protein>
<reference evidence="2 3" key="1">
    <citation type="journal article" date="2016" name="Nat. Commun.">
        <title>Thousands of microbial genomes shed light on interconnected biogeochemical processes in an aquifer system.</title>
        <authorList>
            <person name="Anantharaman K."/>
            <person name="Brown C.T."/>
            <person name="Hug L.A."/>
            <person name="Sharon I."/>
            <person name="Castelle C.J."/>
            <person name="Probst A.J."/>
            <person name="Thomas B.C."/>
            <person name="Singh A."/>
            <person name="Wilkins M.J."/>
            <person name="Karaoz U."/>
            <person name="Brodie E.L."/>
            <person name="Williams K.H."/>
            <person name="Hubbard S.S."/>
            <person name="Banfield J.F."/>
        </authorList>
    </citation>
    <scope>NUCLEOTIDE SEQUENCE [LARGE SCALE GENOMIC DNA]</scope>
</reference>
<dbReference type="Gene3D" id="3.30.2310.20">
    <property type="entry name" value="RelE-like"/>
    <property type="match status" value="1"/>
</dbReference>
<name>A0A1F5X296_9BACT</name>
<sequence length="94" mass="11102">MAYSLRPLRTFENSLIKLDADIARRVVEKLEMLAENANLIPGPMGGLPKDLAGLHKIRVGDWRVFFWVNHEKKELVLYFVENRDGLYKWLYRKK</sequence>
<proteinExistence type="predicted"/>
<dbReference type="InterPro" id="IPR035093">
    <property type="entry name" value="RelE/ParE_toxin_dom_sf"/>
</dbReference>
<dbReference type="AlphaFoldDB" id="A0A1F5X296"/>
<dbReference type="EMBL" id="MFIA01000034">
    <property type="protein sequence ID" value="OGF82012.1"/>
    <property type="molecule type" value="Genomic_DNA"/>
</dbReference>
<evidence type="ECO:0008006" key="4">
    <source>
        <dbReference type="Google" id="ProtNLM"/>
    </source>
</evidence>
<gene>
    <name evidence="2" type="ORF">A2924_04375</name>
</gene>